<evidence type="ECO:0000313" key="2">
    <source>
        <dbReference type="EMBL" id="TGZ48903.1"/>
    </source>
</evidence>
<proteinExistence type="predicted"/>
<feature type="region of interest" description="Disordered" evidence="1">
    <location>
        <begin position="83"/>
        <end position="102"/>
    </location>
</feature>
<feature type="compositionally biased region" description="Basic and acidic residues" evidence="1">
    <location>
        <begin position="9"/>
        <end position="43"/>
    </location>
</feature>
<sequence>MRVVGQPRCESESVQRNLGEDTATRHGTERHDVVHGRRGDTRRARAPGDLSIRGAQRVVDHPLALQQTAEAAEAEEEEAEAAVKKKKKKRRRRRWWWTATKP</sequence>
<accession>A0A4S2KHD8</accession>
<protein>
    <submittedName>
        <fullName evidence="2">Uncharacterized protein</fullName>
    </submittedName>
</protein>
<evidence type="ECO:0000313" key="3">
    <source>
        <dbReference type="Proteomes" id="UP000310200"/>
    </source>
</evidence>
<organism evidence="2 3">
    <name type="scientific">Temnothorax longispinosus</name>
    <dbReference type="NCBI Taxonomy" id="300112"/>
    <lineage>
        <taxon>Eukaryota</taxon>
        <taxon>Metazoa</taxon>
        <taxon>Ecdysozoa</taxon>
        <taxon>Arthropoda</taxon>
        <taxon>Hexapoda</taxon>
        <taxon>Insecta</taxon>
        <taxon>Pterygota</taxon>
        <taxon>Neoptera</taxon>
        <taxon>Endopterygota</taxon>
        <taxon>Hymenoptera</taxon>
        <taxon>Apocrita</taxon>
        <taxon>Aculeata</taxon>
        <taxon>Formicoidea</taxon>
        <taxon>Formicidae</taxon>
        <taxon>Myrmicinae</taxon>
        <taxon>Temnothorax</taxon>
    </lineage>
</organism>
<dbReference type="STRING" id="300112.A0A4S2KHD8"/>
<evidence type="ECO:0000256" key="1">
    <source>
        <dbReference type="SAM" id="MobiDB-lite"/>
    </source>
</evidence>
<name>A0A4S2KHD8_9HYME</name>
<feature type="region of interest" description="Disordered" evidence="1">
    <location>
        <begin position="1"/>
        <end position="48"/>
    </location>
</feature>
<keyword evidence="3" id="KW-1185">Reference proteome</keyword>
<dbReference type="AlphaFoldDB" id="A0A4S2KHD8"/>
<feature type="compositionally biased region" description="Basic residues" evidence="1">
    <location>
        <begin position="84"/>
        <end position="95"/>
    </location>
</feature>
<reference evidence="2 3" key="1">
    <citation type="journal article" date="2019" name="Philos. Trans. R. Soc. Lond., B, Biol. Sci.">
        <title>Ant behaviour and brain gene expression of defending hosts depend on the ecological success of the intruding social parasite.</title>
        <authorList>
            <person name="Kaur R."/>
            <person name="Stoldt M."/>
            <person name="Jongepier E."/>
            <person name="Feldmeyer B."/>
            <person name="Menzel F."/>
            <person name="Bornberg-Bauer E."/>
            <person name="Foitzik S."/>
        </authorList>
    </citation>
    <scope>NUCLEOTIDE SEQUENCE [LARGE SCALE GENOMIC DNA]</scope>
    <source>
        <tissue evidence="2">Whole body</tissue>
    </source>
</reference>
<dbReference type="Proteomes" id="UP000310200">
    <property type="component" value="Unassembled WGS sequence"/>
</dbReference>
<dbReference type="EMBL" id="QBLH01002290">
    <property type="protein sequence ID" value="TGZ48903.1"/>
    <property type="molecule type" value="Genomic_DNA"/>
</dbReference>
<comment type="caution">
    <text evidence="2">The sequence shown here is derived from an EMBL/GenBank/DDBJ whole genome shotgun (WGS) entry which is preliminary data.</text>
</comment>
<gene>
    <name evidence="2" type="ORF">DBV15_08043</name>
</gene>